<dbReference type="EMBL" id="FOAF01000003">
    <property type="protein sequence ID" value="SEL74038.1"/>
    <property type="molecule type" value="Genomic_DNA"/>
</dbReference>
<evidence type="ECO:0000313" key="2">
    <source>
        <dbReference type="EMBL" id="SEL74038.1"/>
    </source>
</evidence>
<keyword evidence="1" id="KW-1133">Transmembrane helix</keyword>
<proteinExistence type="predicted"/>
<organism evidence="2 3">
    <name type="scientific">Olivibacter domesticus</name>
    <name type="common">Pseudosphingobacterium domesticum</name>
    <dbReference type="NCBI Taxonomy" id="407022"/>
    <lineage>
        <taxon>Bacteria</taxon>
        <taxon>Pseudomonadati</taxon>
        <taxon>Bacteroidota</taxon>
        <taxon>Sphingobacteriia</taxon>
        <taxon>Sphingobacteriales</taxon>
        <taxon>Sphingobacteriaceae</taxon>
        <taxon>Olivibacter</taxon>
    </lineage>
</organism>
<feature type="transmembrane region" description="Helical" evidence="1">
    <location>
        <begin position="20"/>
        <end position="39"/>
    </location>
</feature>
<evidence type="ECO:0000256" key="1">
    <source>
        <dbReference type="SAM" id="Phobius"/>
    </source>
</evidence>
<name>A0A1H7SNJ1_OLID1</name>
<sequence>MRLKSGILCEKMLFLWSMDFFKIINFIVLLGLVNTITYFPTYANDNLLYQKQSTHDPKPRDFDGDTLLECFFDDVLDIPMSGKDISPKIFYDNYNYLTNIISMSIKVLDSFIMTIKPVVNSLVSSESYFISKTTPLLGYYSFLFRLKPF</sequence>
<evidence type="ECO:0000313" key="3">
    <source>
        <dbReference type="Proteomes" id="UP000199421"/>
    </source>
</evidence>
<reference evidence="3" key="1">
    <citation type="submission" date="2016-10" db="EMBL/GenBank/DDBJ databases">
        <authorList>
            <person name="Varghese N."/>
            <person name="Submissions S."/>
        </authorList>
    </citation>
    <scope>NUCLEOTIDE SEQUENCE [LARGE SCALE GENOMIC DNA]</scope>
    <source>
        <strain evidence="3">DSM 18733</strain>
    </source>
</reference>
<gene>
    <name evidence="2" type="ORF">SAMN05661044_03303</name>
</gene>
<dbReference type="AlphaFoldDB" id="A0A1H7SNJ1"/>
<protein>
    <submittedName>
        <fullName evidence="2">Uncharacterized protein</fullName>
    </submittedName>
</protein>
<keyword evidence="1" id="KW-0812">Transmembrane</keyword>
<dbReference type="Proteomes" id="UP000199421">
    <property type="component" value="Unassembled WGS sequence"/>
</dbReference>
<keyword evidence="3" id="KW-1185">Reference proteome</keyword>
<accession>A0A1H7SNJ1</accession>
<dbReference type="STRING" id="407022.SAMN05661044_03303"/>
<keyword evidence="1" id="KW-0472">Membrane</keyword>